<evidence type="ECO:0000256" key="7">
    <source>
        <dbReference type="ARBA" id="ARBA00022741"/>
    </source>
</evidence>
<dbReference type="Pfam" id="PF22608">
    <property type="entry name" value="DNAX_ATPase_lid"/>
    <property type="match status" value="1"/>
</dbReference>
<dbReference type="InterPro" id="IPR022754">
    <property type="entry name" value="DNA_pol_III_gamma-3"/>
</dbReference>
<dbReference type="GO" id="GO:0003677">
    <property type="term" value="F:DNA binding"/>
    <property type="evidence" value="ECO:0007669"/>
    <property type="project" value="InterPro"/>
</dbReference>
<dbReference type="Pfam" id="PF13177">
    <property type="entry name" value="DNA_pol3_delta2"/>
    <property type="match status" value="1"/>
</dbReference>
<dbReference type="NCBIfam" id="TIGR02397">
    <property type="entry name" value="dnaX_nterm"/>
    <property type="match status" value="1"/>
</dbReference>
<dbReference type="CDD" id="cd00009">
    <property type="entry name" value="AAA"/>
    <property type="match status" value="1"/>
</dbReference>
<keyword evidence="10" id="KW-0239">DNA-directed DNA polymerase</keyword>
<dbReference type="InterPro" id="IPR050238">
    <property type="entry name" value="DNA_Rep/Repair_Clamp_Loader"/>
</dbReference>
<keyword evidence="14" id="KW-1185">Reference proteome</keyword>
<dbReference type="OrthoDB" id="9810148at2"/>
<dbReference type="Pfam" id="PF20964">
    <property type="entry name" value="DnaX_C"/>
    <property type="match status" value="1"/>
</dbReference>
<dbReference type="Gene3D" id="1.20.272.10">
    <property type="match status" value="1"/>
</dbReference>
<evidence type="ECO:0000256" key="2">
    <source>
        <dbReference type="ARBA" id="ARBA00012417"/>
    </source>
</evidence>
<dbReference type="SUPFAM" id="SSF48019">
    <property type="entry name" value="post-AAA+ oligomerization domain-like"/>
    <property type="match status" value="1"/>
</dbReference>
<dbReference type="EC" id="2.7.7.7" evidence="2"/>
<dbReference type="InterPro" id="IPR001270">
    <property type="entry name" value="ClpA/B"/>
</dbReference>
<dbReference type="AlphaFoldDB" id="A0A285GYN2"/>
<dbReference type="Gene3D" id="1.10.8.60">
    <property type="match status" value="1"/>
</dbReference>
<dbReference type="Pfam" id="PF12169">
    <property type="entry name" value="DNA_pol3_gamma3"/>
    <property type="match status" value="1"/>
</dbReference>
<evidence type="ECO:0000256" key="11">
    <source>
        <dbReference type="ARBA" id="ARBA00049244"/>
    </source>
</evidence>
<dbReference type="FunFam" id="3.40.50.300:FF:000014">
    <property type="entry name" value="DNA polymerase III subunit gamma/tau"/>
    <property type="match status" value="1"/>
</dbReference>
<keyword evidence="9" id="KW-0067">ATP-binding</keyword>
<dbReference type="InterPro" id="IPR027417">
    <property type="entry name" value="P-loop_NTPase"/>
</dbReference>
<accession>A0A285GYN2</accession>
<keyword evidence="8" id="KW-0862">Zinc</keyword>
<keyword evidence="4" id="KW-0548">Nucleotidyltransferase</keyword>
<dbReference type="GO" id="GO:0009360">
    <property type="term" value="C:DNA polymerase III complex"/>
    <property type="evidence" value="ECO:0007669"/>
    <property type="project" value="InterPro"/>
</dbReference>
<evidence type="ECO:0000256" key="10">
    <source>
        <dbReference type="ARBA" id="ARBA00022932"/>
    </source>
</evidence>
<dbReference type="PRINTS" id="PR00300">
    <property type="entry name" value="CLPPROTEASEA"/>
</dbReference>
<name>A0A285GYN2_9FIRM</name>
<dbReference type="NCBIfam" id="TIGR01128">
    <property type="entry name" value="holA"/>
    <property type="match status" value="1"/>
</dbReference>
<dbReference type="PANTHER" id="PTHR11669:SF0">
    <property type="entry name" value="PROTEIN STICHEL-LIKE 2"/>
    <property type="match status" value="1"/>
</dbReference>
<reference evidence="14" key="1">
    <citation type="submission" date="2017-09" db="EMBL/GenBank/DDBJ databases">
        <authorList>
            <person name="Varghese N."/>
            <person name="Submissions S."/>
        </authorList>
    </citation>
    <scope>NUCLEOTIDE SEQUENCE [LARGE SCALE GENOMIC DNA]</scope>
    <source>
        <strain evidence="14">MSL47</strain>
    </source>
</reference>
<evidence type="ECO:0000259" key="12">
    <source>
        <dbReference type="SMART" id="SM00382"/>
    </source>
</evidence>
<dbReference type="InterPro" id="IPR038454">
    <property type="entry name" value="DnaA_N_sf"/>
</dbReference>
<proteinExistence type="inferred from homology"/>
<dbReference type="RefSeq" id="WP_097017810.1">
    <property type="nucleotide sequence ID" value="NZ_OBDZ01000012.1"/>
</dbReference>
<evidence type="ECO:0000256" key="9">
    <source>
        <dbReference type="ARBA" id="ARBA00022840"/>
    </source>
</evidence>
<dbReference type="InterPro" id="IPR005790">
    <property type="entry name" value="DNA_polIII_delta"/>
</dbReference>
<dbReference type="GO" id="GO:0046872">
    <property type="term" value="F:metal ion binding"/>
    <property type="evidence" value="ECO:0007669"/>
    <property type="project" value="UniProtKB-KW"/>
</dbReference>
<dbReference type="InterPro" id="IPR012763">
    <property type="entry name" value="DNA_pol_III_sug/sutau_N"/>
</dbReference>
<dbReference type="Gene3D" id="3.40.50.300">
    <property type="entry name" value="P-loop containing nucleotide triphosphate hydrolases"/>
    <property type="match status" value="1"/>
</dbReference>
<dbReference type="SMART" id="SM00382">
    <property type="entry name" value="AAA"/>
    <property type="match status" value="1"/>
</dbReference>
<evidence type="ECO:0000256" key="4">
    <source>
        <dbReference type="ARBA" id="ARBA00022695"/>
    </source>
</evidence>
<dbReference type="EMBL" id="OBDZ01000012">
    <property type="protein sequence ID" value="SNY28578.1"/>
    <property type="molecule type" value="Genomic_DNA"/>
</dbReference>
<dbReference type="STRING" id="1413210.U472_15910"/>
<evidence type="ECO:0000256" key="6">
    <source>
        <dbReference type="ARBA" id="ARBA00022723"/>
    </source>
</evidence>
<gene>
    <name evidence="13" type="ORF">SAMN06265827_11221</name>
</gene>
<sequence length="550" mass="62320">MAYISLYRKWRPQKFSDIAGQQNVVKTLQNAIKMDRIAHAYLFCGPRGTGKTSTAKILAKALNCKEGPTVNPCDGCDSCDKIRNNNSIDVIEIDAASNRGIDEIRDLREKVKFSPTEGNYKVYIIDEVHMLTTEAFNALLKTLEEPPDYVIFILATTEPHRLLPTILSRCQRFDFNRLSINDIKDRLAYICSQESVEASTEVLATIARNADGGMRDAISILDQAISFSGQELSLEDVGEVLGLVGDEVLFELTDTILNKEVESGLELINSIIKRGKNISKFVSDLINHLRNLLLVKECKDITKIIDVTIENKNKLEEQAEKLQANQLLNWVNILNQLHYDLRNTTQPRINLEMGIIKLIKLDEDKSLANVLDRLSRLEELVDNGNIIVNNIDDKSQTSTDIKEDSLDIKQSNSINNKVEDKNVVKVSAPVDIDIDKIRDKWEDILEYLKSDKKMRLQALLKDAVPAKIEGNKLFISFEHEFHKDSVEREQDTVSTVLKKFLGVSLKVKCIFSGNINNEDRDKEQEILEHPLVKKAIDLFNGRVVKVEEIS</sequence>
<dbReference type="InterPro" id="IPR008921">
    <property type="entry name" value="DNA_pol3_clamp-load_cplx_C"/>
</dbReference>
<dbReference type="InterPro" id="IPR045085">
    <property type="entry name" value="HLD_clamp_pol_III_gamma_tau"/>
</dbReference>
<comment type="similarity">
    <text evidence="1">Belongs to the DnaX/STICHEL family.</text>
</comment>
<organism evidence="13 14">
    <name type="scientific">Orenia metallireducens</name>
    <dbReference type="NCBI Taxonomy" id="1413210"/>
    <lineage>
        <taxon>Bacteria</taxon>
        <taxon>Bacillati</taxon>
        <taxon>Bacillota</taxon>
        <taxon>Clostridia</taxon>
        <taxon>Halanaerobiales</taxon>
        <taxon>Halobacteroidaceae</taxon>
        <taxon>Orenia</taxon>
    </lineage>
</organism>
<dbReference type="CDD" id="cd18137">
    <property type="entry name" value="HLD_clamp_pol_III_gamma_tau"/>
    <property type="match status" value="1"/>
</dbReference>
<dbReference type="InterPro" id="IPR048448">
    <property type="entry name" value="DnaX-like_C"/>
</dbReference>
<dbReference type="SUPFAM" id="SSF52540">
    <property type="entry name" value="P-loop containing nucleoside triphosphate hydrolases"/>
    <property type="match status" value="1"/>
</dbReference>
<evidence type="ECO:0000256" key="8">
    <source>
        <dbReference type="ARBA" id="ARBA00022833"/>
    </source>
</evidence>
<evidence type="ECO:0000313" key="13">
    <source>
        <dbReference type="EMBL" id="SNY28578.1"/>
    </source>
</evidence>
<dbReference type="PANTHER" id="PTHR11669">
    <property type="entry name" value="REPLICATION FACTOR C / DNA POLYMERASE III GAMMA-TAU SUBUNIT"/>
    <property type="match status" value="1"/>
</dbReference>
<protein>
    <recommendedName>
        <fullName evidence="2">DNA-directed DNA polymerase</fullName>
        <ecNumber evidence="2">2.7.7.7</ecNumber>
    </recommendedName>
</protein>
<feature type="domain" description="AAA+ ATPase" evidence="12">
    <location>
        <begin position="37"/>
        <end position="179"/>
    </location>
</feature>
<dbReference type="InterPro" id="IPR003593">
    <property type="entry name" value="AAA+_ATPase"/>
</dbReference>
<evidence type="ECO:0000256" key="3">
    <source>
        <dbReference type="ARBA" id="ARBA00022679"/>
    </source>
</evidence>
<keyword evidence="3" id="KW-0808">Transferase</keyword>
<keyword evidence="5" id="KW-0235">DNA replication</keyword>
<dbReference type="GO" id="GO:0005524">
    <property type="term" value="F:ATP binding"/>
    <property type="evidence" value="ECO:0007669"/>
    <property type="project" value="UniProtKB-KW"/>
</dbReference>
<dbReference type="Proteomes" id="UP000219573">
    <property type="component" value="Unassembled WGS sequence"/>
</dbReference>
<dbReference type="NCBIfam" id="NF004046">
    <property type="entry name" value="PRK05563.1"/>
    <property type="match status" value="1"/>
</dbReference>
<dbReference type="FunFam" id="1.10.8.60:FF:000013">
    <property type="entry name" value="DNA polymerase III subunit gamma/tau"/>
    <property type="match status" value="1"/>
</dbReference>
<keyword evidence="6" id="KW-0479">Metal-binding</keyword>
<keyword evidence="7" id="KW-0547">Nucleotide-binding</keyword>
<dbReference type="Gene3D" id="3.30.300.180">
    <property type="match status" value="1"/>
</dbReference>
<comment type="catalytic activity">
    <reaction evidence="11">
        <text>DNA(n) + a 2'-deoxyribonucleoside 5'-triphosphate = DNA(n+1) + diphosphate</text>
        <dbReference type="Rhea" id="RHEA:22508"/>
        <dbReference type="Rhea" id="RHEA-COMP:17339"/>
        <dbReference type="Rhea" id="RHEA-COMP:17340"/>
        <dbReference type="ChEBI" id="CHEBI:33019"/>
        <dbReference type="ChEBI" id="CHEBI:61560"/>
        <dbReference type="ChEBI" id="CHEBI:173112"/>
        <dbReference type="EC" id="2.7.7.7"/>
    </reaction>
</comment>
<evidence type="ECO:0000256" key="5">
    <source>
        <dbReference type="ARBA" id="ARBA00022705"/>
    </source>
</evidence>
<evidence type="ECO:0000313" key="14">
    <source>
        <dbReference type="Proteomes" id="UP000219573"/>
    </source>
</evidence>
<dbReference type="GO" id="GO:0003887">
    <property type="term" value="F:DNA-directed DNA polymerase activity"/>
    <property type="evidence" value="ECO:0007669"/>
    <property type="project" value="UniProtKB-KW"/>
</dbReference>
<dbReference type="GO" id="GO:0006261">
    <property type="term" value="P:DNA-templated DNA replication"/>
    <property type="evidence" value="ECO:0007669"/>
    <property type="project" value="TreeGrafter"/>
</dbReference>
<evidence type="ECO:0000256" key="1">
    <source>
        <dbReference type="ARBA" id="ARBA00006360"/>
    </source>
</evidence>